<feature type="domain" description="ABC-2 type transporter transmembrane" evidence="6">
    <location>
        <begin position="17"/>
        <end position="364"/>
    </location>
</feature>
<feature type="transmembrane region" description="Helical" evidence="5">
    <location>
        <begin position="348"/>
        <end position="369"/>
    </location>
</feature>
<dbReference type="Gene3D" id="3.40.1710.10">
    <property type="entry name" value="abc type-2 transporter like domain"/>
    <property type="match status" value="1"/>
</dbReference>
<evidence type="ECO:0000256" key="3">
    <source>
        <dbReference type="ARBA" id="ARBA00022989"/>
    </source>
</evidence>
<protein>
    <submittedName>
        <fullName evidence="7">ABC transporter permease</fullName>
    </submittedName>
</protein>
<evidence type="ECO:0000313" key="7">
    <source>
        <dbReference type="EMBL" id="MBW7475738.1"/>
    </source>
</evidence>
<sequence length="386" mass="41616">MRTVIEYLKSKSIIGGIAMTIFIQAVFITIFMAGFKPALDNVSELTVAIINEDTQYGAEMAAKLEGQLPFKMVSGLPFGQAKEELDEGNLHMVVHIPADFTQKLTQQNEQAELDFYINQSNPQMTSMTMQTVATQFSDGIKNQLGMETMKGILQGLNLPEDQAGQQAANVANKVKSNIINSNTPPTGMHNMMAPFFLTLASYVGAMIFTMMAAAQLKQMKMKFGKWQSFWAMQTGNALVALVVPLVGLTIYFLFQGYGADVFVSMWLTNALAMFVAMGVTGLFAMLLGQAGAFINMPLMLIQTVCSGSVMPQDMMPAVYKFISHISVTYYSVQSGYSLLFGGGAAAETIGMMGIVGAAALLISMVINGFQSASGANKGKQEVEAAA</sequence>
<keyword evidence="8" id="KW-1185">Reference proteome</keyword>
<evidence type="ECO:0000313" key="8">
    <source>
        <dbReference type="Proteomes" id="UP000812277"/>
    </source>
</evidence>
<keyword evidence="4 5" id="KW-0472">Membrane</keyword>
<feature type="transmembrane region" description="Helical" evidence="5">
    <location>
        <begin position="12"/>
        <end position="35"/>
    </location>
</feature>
<feature type="transmembrane region" description="Helical" evidence="5">
    <location>
        <begin position="266"/>
        <end position="296"/>
    </location>
</feature>
<gene>
    <name evidence="7" type="ORF">K0T92_13370</name>
</gene>
<evidence type="ECO:0000256" key="1">
    <source>
        <dbReference type="ARBA" id="ARBA00004141"/>
    </source>
</evidence>
<evidence type="ECO:0000256" key="4">
    <source>
        <dbReference type="ARBA" id="ARBA00023136"/>
    </source>
</evidence>
<dbReference type="PANTHER" id="PTHR43077:SF5">
    <property type="entry name" value="PHAGE INFECTION PROTEIN"/>
    <property type="match status" value="1"/>
</dbReference>
<dbReference type="RefSeq" id="WP_219872981.1">
    <property type="nucleotide sequence ID" value="NZ_JAHZIJ010000008.1"/>
</dbReference>
<name>A0ABS7D7I5_9BACL</name>
<dbReference type="PANTHER" id="PTHR43077">
    <property type="entry name" value="TRANSPORT PERMEASE YVFS-RELATED"/>
    <property type="match status" value="1"/>
</dbReference>
<dbReference type="InterPro" id="IPR051328">
    <property type="entry name" value="T7SS_ABC-Transporter"/>
</dbReference>
<evidence type="ECO:0000256" key="5">
    <source>
        <dbReference type="SAM" id="Phobius"/>
    </source>
</evidence>
<dbReference type="Proteomes" id="UP000812277">
    <property type="component" value="Unassembled WGS sequence"/>
</dbReference>
<proteinExistence type="predicted"/>
<comment type="caution">
    <text evidence="7">The sequence shown here is derived from an EMBL/GenBank/DDBJ whole genome shotgun (WGS) entry which is preliminary data.</text>
</comment>
<evidence type="ECO:0000256" key="2">
    <source>
        <dbReference type="ARBA" id="ARBA00022692"/>
    </source>
</evidence>
<comment type="subcellular location">
    <subcellularLocation>
        <location evidence="1">Membrane</location>
        <topology evidence="1">Multi-pass membrane protein</topology>
    </subcellularLocation>
</comment>
<dbReference type="InterPro" id="IPR013525">
    <property type="entry name" value="ABC2_TM"/>
</dbReference>
<organism evidence="7 8">
    <name type="scientific">Paenibacillus oenotherae</name>
    <dbReference type="NCBI Taxonomy" id="1435645"/>
    <lineage>
        <taxon>Bacteria</taxon>
        <taxon>Bacillati</taxon>
        <taxon>Bacillota</taxon>
        <taxon>Bacilli</taxon>
        <taxon>Bacillales</taxon>
        <taxon>Paenibacillaceae</taxon>
        <taxon>Paenibacillus</taxon>
    </lineage>
</organism>
<feature type="transmembrane region" description="Helical" evidence="5">
    <location>
        <begin position="191"/>
        <end position="214"/>
    </location>
</feature>
<dbReference type="Pfam" id="PF12698">
    <property type="entry name" value="ABC2_membrane_3"/>
    <property type="match status" value="1"/>
</dbReference>
<reference evidence="7 8" key="1">
    <citation type="submission" date="2021-07" db="EMBL/GenBank/DDBJ databases">
        <title>Paenibacillus radiodurans sp. nov., isolated from the southeastern edge of Tengger Desert.</title>
        <authorList>
            <person name="Zhang G."/>
        </authorList>
    </citation>
    <scope>NUCLEOTIDE SEQUENCE [LARGE SCALE GENOMIC DNA]</scope>
    <source>
        <strain evidence="7 8">DT7-4</strain>
    </source>
</reference>
<accession>A0ABS7D7I5</accession>
<evidence type="ECO:0000259" key="6">
    <source>
        <dbReference type="Pfam" id="PF12698"/>
    </source>
</evidence>
<dbReference type="EMBL" id="JAHZIJ010000008">
    <property type="protein sequence ID" value="MBW7475738.1"/>
    <property type="molecule type" value="Genomic_DNA"/>
</dbReference>
<feature type="transmembrane region" description="Helical" evidence="5">
    <location>
        <begin position="317"/>
        <end position="336"/>
    </location>
</feature>
<keyword evidence="2 5" id="KW-0812">Transmembrane</keyword>
<feature type="transmembrane region" description="Helical" evidence="5">
    <location>
        <begin position="235"/>
        <end position="254"/>
    </location>
</feature>
<keyword evidence="3 5" id="KW-1133">Transmembrane helix</keyword>